<dbReference type="InterPro" id="IPR000515">
    <property type="entry name" value="MetI-like"/>
</dbReference>
<dbReference type="EMBL" id="CP000125">
    <property type="protein sequence ID" value="ABA51611.1"/>
    <property type="molecule type" value="Genomic_DNA"/>
</dbReference>
<evidence type="ECO:0000256" key="5">
    <source>
        <dbReference type="ARBA" id="ARBA00022519"/>
    </source>
</evidence>
<keyword evidence="5" id="KW-0997">Cell inner membrane</keyword>
<dbReference type="GO" id="GO:0006865">
    <property type="term" value="P:amino acid transport"/>
    <property type="evidence" value="ECO:0007669"/>
    <property type="project" value="TreeGrafter"/>
</dbReference>
<organism evidence="14 15">
    <name type="scientific">Burkholderia pseudomallei (strain 1710b)</name>
    <dbReference type="NCBI Taxonomy" id="320372"/>
    <lineage>
        <taxon>Bacteria</taxon>
        <taxon>Pseudomonadati</taxon>
        <taxon>Pseudomonadota</taxon>
        <taxon>Betaproteobacteria</taxon>
        <taxon>Burkholderiales</taxon>
        <taxon>Burkholderiaceae</taxon>
        <taxon>Burkholderia</taxon>
        <taxon>pseudomallei group</taxon>
    </lineage>
</organism>
<dbReference type="NCBIfam" id="NF011651">
    <property type="entry name" value="PRK15069.1"/>
    <property type="match status" value="1"/>
</dbReference>
<accession>Q3JFA9</accession>
<reference evidence="14 15" key="1">
    <citation type="submission" date="2005-09" db="EMBL/GenBank/DDBJ databases">
        <authorList>
            <person name="Woods D.E."/>
            <person name="Nierman W.C."/>
        </authorList>
    </citation>
    <scope>NUCLEOTIDE SEQUENCE [LARGE SCALE GENOMIC DNA]</scope>
    <source>
        <strain evidence="14 15">1710b</strain>
    </source>
</reference>
<evidence type="ECO:0000256" key="3">
    <source>
        <dbReference type="ARBA" id="ARBA00022448"/>
    </source>
</evidence>
<dbReference type="Gene3D" id="1.10.3720.10">
    <property type="entry name" value="MetI-like"/>
    <property type="match status" value="1"/>
</dbReference>
<evidence type="ECO:0000256" key="9">
    <source>
        <dbReference type="ARBA" id="ARBA00039779"/>
    </source>
</evidence>
<protein>
    <recommendedName>
        <fullName evidence="9">Histidine/lysine/arginine/ornithine transport system permease protein HisM</fullName>
    </recommendedName>
</protein>
<evidence type="ECO:0000256" key="4">
    <source>
        <dbReference type="ARBA" id="ARBA00022475"/>
    </source>
</evidence>
<keyword evidence="7 11" id="KW-1133">Transmembrane helix</keyword>
<evidence type="ECO:0000313" key="15">
    <source>
        <dbReference type="Proteomes" id="UP000002700"/>
    </source>
</evidence>
<evidence type="ECO:0000256" key="8">
    <source>
        <dbReference type="ARBA" id="ARBA00023136"/>
    </source>
</evidence>
<feature type="compositionally biased region" description="Basic residues" evidence="12">
    <location>
        <begin position="252"/>
        <end position="268"/>
    </location>
</feature>
<evidence type="ECO:0000256" key="2">
    <source>
        <dbReference type="ARBA" id="ARBA00010072"/>
    </source>
</evidence>
<evidence type="ECO:0000259" key="13">
    <source>
        <dbReference type="PROSITE" id="PS50928"/>
    </source>
</evidence>
<dbReference type="InterPro" id="IPR035906">
    <property type="entry name" value="MetI-like_sf"/>
</dbReference>
<dbReference type="PROSITE" id="PS50928">
    <property type="entry name" value="ABC_TM1"/>
    <property type="match status" value="1"/>
</dbReference>
<dbReference type="EnsemblBacteria" id="ABA51611">
    <property type="protein sequence ID" value="ABA51611"/>
    <property type="gene ID" value="BURPS1710b_A2594"/>
</dbReference>
<evidence type="ECO:0000256" key="12">
    <source>
        <dbReference type="SAM" id="MobiDB-lite"/>
    </source>
</evidence>
<dbReference type="GO" id="GO:0022857">
    <property type="term" value="F:transmembrane transporter activity"/>
    <property type="evidence" value="ECO:0007669"/>
    <property type="project" value="InterPro"/>
</dbReference>
<evidence type="ECO:0000256" key="11">
    <source>
        <dbReference type="RuleBase" id="RU363032"/>
    </source>
</evidence>
<comment type="subunit">
    <text evidence="10">The HisPMQJ complex is composed of two ATP-binding proteins (HisP), two transmembrane proteins (HisM and HisQ) and a solute-binding protein (HisJ). The HisPMQ-ArgT complex is composed of two ATP-binding proteins (HisP), two transmembrane proteins (HisM and HisQ) and a solute-binding protein (ArgT).</text>
</comment>
<evidence type="ECO:0000256" key="6">
    <source>
        <dbReference type="ARBA" id="ARBA00022692"/>
    </source>
</evidence>
<keyword evidence="3 11" id="KW-0813">Transport</keyword>
<feature type="region of interest" description="Disordered" evidence="12">
    <location>
        <begin position="244"/>
        <end position="268"/>
    </location>
</feature>
<dbReference type="NCBIfam" id="TIGR01726">
    <property type="entry name" value="HEQRo_perm_3TM"/>
    <property type="match status" value="1"/>
</dbReference>
<sequence length="636" mass="71672">MTNVRPQMIQSCVSMPLQRVGRRAECTGVRRRSVRRGDSIPRVRARVPPDAEVRRHARSPRAAGGFPPASTARLRMRAARRPSRPNPFDVRTIERRGPRVVLEHDAVDRTLEKNTDCRAKSAAAKLYIQLRRDRNRRVEPVRKLSPTRRTGCPPASWRRRAAPAHLEEIADALSRLRPAALGRHDRDGQARRAFARRVARARACRRGRQAVVQSRVGERRHVLHDADSRGAGSRADAAAVLRHPDPAERRDRHARRRADRHRSVRRRHRHAGLHLRRLLHRDVSRRVPRGAARPARSGLRVRHGCVARVRADHVCADDALRAARHRQQLAGAREGDRARVDHRAGRRREGRAGRRQEHAEFLLLHARGGRDLPRDHDAVEPRVDVPRKTLFGGCAEGGAVIQIIGQYWQNYLFSDGYRLSGLAITLWLLVVSLGLGFGLAVPLAIARASRNRAVSGAVWLYTYVFRGTPLYVQLLLCYTGIYSLSVVHDHAWLDSFFRSAMNCTLLAFTLNECAYATEIFAGAIKSTAPGEIEAGLAYGMSRFKLYTRVILPSALRRALPSYSNEVILMLHATTLAFTATVPDILKVTRDVNSATYASFQAYGIAAALYAVVVFALIWLFRRMEARWLAYLRPQGH</sequence>
<gene>
    <name evidence="14" type="primary">hisM</name>
    <name evidence="14" type="ordered locus">BURPS1710b_A2594</name>
</gene>
<dbReference type="AlphaFoldDB" id="Q3JFA9"/>
<comment type="subcellular location">
    <subcellularLocation>
        <location evidence="1">Cell inner membrane</location>
        <topology evidence="1">Multi-pass membrane protein</topology>
    </subcellularLocation>
    <subcellularLocation>
        <location evidence="11">Cell membrane</location>
        <topology evidence="11">Multi-pass membrane protein</topology>
    </subcellularLocation>
</comment>
<feature type="domain" description="ABC transmembrane type-1" evidence="13">
    <location>
        <begin position="422"/>
        <end position="617"/>
    </location>
</feature>
<feature type="transmembrane region" description="Helical" evidence="11">
    <location>
        <begin position="597"/>
        <end position="620"/>
    </location>
</feature>
<evidence type="ECO:0000256" key="10">
    <source>
        <dbReference type="ARBA" id="ARBA00046835"/>
    </source>
</evidence>
<keyword evidence="8 11" id="KW-0472">Membrane</keyword>
<dbReference type="Proteomes" id="UP000002700">
    <property type="component" value="Chromosome II"/>
</dbReference>
<dbReference type="HOGENOM" id="CLU_029019_0_0_4"/>
<name>Q3JFA9_BURP1</name>
<feature type="region of interest" description="Disordered" evidence="12">
    <location>
        <begin position="327"/>
        <end position="351"/>
    </location>
</feature>
<comment type="similarity">
    <text evidence="2">Belongs to the binding-protein-dependent transport system permease family. HisMQ subfamily.</text>
</comment>
<keyword evidence="6 11" id="KW-0812">Transmembrane</keyword>
<feature type="region of interest" description="Disordered" evidence="12">
    <location>
        <begin position="49"/>
        <end position="69"/>
    </location>
</feature>
<evidence type="ECO:0000313" key="14">
    <source>
        <dbReference type="EMBL" id="ABA51611.1"/>
    </source>
</evidence>
<dbReference type="Pfam" id="PF00528">
    <property type="entry name" value="BPD_transp_1"/>
    <property type="match status" value="1"/>
</dbReference>
<dbReference type="GO" id="GO:0043190">
    <property type="term" value="C:ATP-binding cassette (ABC) transporter complex"/>
    <property type="evidence" value="ECO:0007669"/>
    <property type="project" value="InterPro"/>
</dbReference>
<feature type="transmembrane region" description="Helical" evidence="11">
    <location>
        <begin position="424"/>
        <end position="445"/>
    </location>
</feature>
<dbReference type="PANTHER" id="PTHR30450">
    <property type="entry name" value="ABC TRANSPORTER PERMEASE"/>
    <property type="match status" value="1"/>
</dbReference>
<dbReference type="CDD" id="cd06261">
    <property type="entry name" value="TM_PBP2"/>
    <property type="match status" value="1"/>
</dbReference>
<evidence type="ECO:0000256" key="1">
    <source>
        <dbReference type="ARBA" id="ARBA00004429"/>
    </source>
</evidence>
<dbReference type="PANTHER" id="PTHR30450:SF5">
    <property type="entry name" value="HISTIDINE TRANSPORT SYSTEM PERMEASE PROTEIN HISM"/>
    <property type="match status" value="1"/>
</dbReference>
<feature type="compositionally biased region" description="Basic and acidic residues" evidence="12">
    <location>
        <begin position="333"/>
        <end position="343"/>
    </location>
</feature>
<proteinExistence type="inferred from homology"/>
<dbReference type="KEGG" id="bpm:BURPS1710b_A2594"/>
<evidence type="ECO:0000256" key="7">
    <source>
        <dbReference type="ARBA" id="ARBA00022989"/>
    </source>
</evidence>
<keyword evidence="4" id="KW-1003">Cell membrane</keyword>
<dbReference type="InterPro" id="IPR010065">
    <property type="entry name" value="AA_ABC_transptr_permease_3TM"/>
</dbReference>
<dbReference type="InterPro" id="IPR051322">
    <property type="entry name" value="AA_ABC_Transporter_Permease"/>
</dbReference>
<dbReference type="SUPFAM" id="SSF161098">
    <property type="entry name" value="MetI-like"/>
    <property type="match status" value="1"/>
</dbReference>
<dbReference type="FunFam" id="1.10.3720.10:FF:000012">
    <property type="entry name" value="Histidine ABC transporter permease HisM"/>
    <property type="match status" value="1"/>
</dbReference>